<dbReference type="InterPro" id="IPR017441">
    <property type="entry name" value="Protein_kinase_ATP_BS"/>
</dbReference>
<dbReference type="EMBL" id="JAWRVE010000042">
    <property type="protein sequence ID" value="KAL1869169.1"/>
    <property type="molecule type" value="Genomic_DNA"/>
</dbReference>
<evidence type="ECO:0000313" key="10">
    <source>
        <dbReference type="Proteomes" id="UP001583177"/>
    </source>
</evidence>
<feature type="region of interest" description="Disordered" evidence="7">
    <location>
        <begin position="44"/>
        <end position="88"/>
    </location>
</feature>
<keyword evidence="4" id="KW-0418">Kinase</keyword>
<evidence type="ECO:0000256" key="7">
    <source>
        <dbReference type="SAM" id="MobiDB-lite"/>
    </source>
</evidence>
<proteinExistence type="predicted"/>
<dbReference type="Gene3D" id="3.30.200.20">
    <property type="entry name" value="Phosphorylase Kinase, domain 1"/>
    <property type="match status" value="1"/>
</dbReference>
<evidence type="ECO:0000256" key="2">
    <source>
        <dbReference type="ARBA" id="ARBA00022679"/>
    </source>
</evidence>
<feature type="compositionally biased region" description="Pro residues" evidence="7">
    <location>
        <begin position="881"/>
        <end position="891"/>
    </location>
</feature>
<feature type="region of interest" description="Disordered" evidence="7">
    <location>
        <begin position="284"/>
        <end position="358"/>
    </location>
</feature>
<accession>A0ABR3WZR8</accession>
<dbReference type="Proteomes" id="UP001583177">
    <property type="component" value="Unassembled WGS sequence"/>
</dbReference>
<dbReference type="InterPro" id="IPR011009">
    <property type="entry name" value="Kinase-like_dom_sf"/>
</dbReference>
<sequence>MVHTAPGLGSGVQDMVSYFEKKGNQTAAPKPSLRRRSITMAMNFTRRPWEHFPRRKSSASTNPRRKSSSSFNPRRRSSTSTASDSTTYDLAEQQLGESFYSASEGSATSTVASEGRRWSVNPDYDWENDVDQDEIAALKAGIKRISLGSPTVDSDTSNELRRLDSSSTVEEKWAGPESPGVHEIDFVDFTAPETAVEESRSRSTKRKSLTHHQIANEVDEGQLEVLEEEADEGERVDKPMTSDLVDNTSDVVDSAQPVVLKGSTHDPVESEATNIEQLRLKTFQFDKNQKPLEATSPSPTTPSPKSKTRPKLALELPGIPEAEAETLGRRRKSPLSGRRLATQSPAMHVNNTSRPPVSLRRYPIRSLSSPLSSQDNTSPTQMMDLINQRQTKFTNIREEKRQRLSSVESGRSFHRPQGLMGRRHASCPDAEEYKSSTIEYRPLKVISNHEKLKYYRPGGLHPVLINDRLGRSGRFVVLRKLGRGTFATVWMCWDKKATRLRAVKVMQADSSEEAFVKEVGLLKLLSDGGDQFSIKDAYKNHLAVPLEHFWQYGPNGRHLCTVMRVLGPNVVKAKVLGDVDFLKDVCSQVITGLALLHGKGLAHGDVHPGNILMQTMLSDLKMKDIKPLLTQFGFENLYAEGYDGPGPHAPKHIYEPMDWSEIDVKYLKKEVVIIDFGACFKTTDPPGYDSIDVSLRAPEQFFDRSPSQAGDLWALGCTLMHILGSNNPFREIQAKGWSPVHRWEDALGPLPEPYRARWIRSRRDSRKRKYEERDESEPVSLEPEVLENVKRRRLEDYGTEDVIPAFLSKPTRVLVPVDEQQDEKTTDEGAAAIDTPKYKEWSLPREELESAVDLLRSVFKYKPEDRTKAKELLAHPFLARTPPPPPTQPTT</sequence>
<evidence type="ECO:0000256" key="3">
    <source>
        <dbReference type="ARBA" id="ARBA00022741"/>
    </source>
</evidence>
<gene>
    <name evidence="9" type="ORF">Daus18300_005706</name>
</gene>
<feature type="region of interest" description="Disordered" evidence="7">
    <location>
        <begin position="150"/>
        <end position="181"/>
    </location>
</feature>
<feature type="domain" description="Protein kinase" evidence="8">
    <location>
        <begin position="475"/>
        <end position="878"/>
    </location>
</feature>
<evidence type="ECO:0000256" key="4">
    <source>
        <dbReference type="ARBA" id="ARBA00022777"/>
    </source>
</evidence>
<dbReference type="PANTHER" id="PTHR45646">
    <property type="entry name" value="SERINE/THREONINE-PROTEIN KINASE DOA-RELATED"/>
    <property type="match status" value="1"/>
</dbReference>
<feature type="compositionally biased region" description="Polar residues" evidence="7">
    <location>
        <begin position="341"/>
        <end position="355"/>
    </location>
</feature>
<evidence type="ECO:0000313" key="9">
    <source>
        <dbReference type="EMBL" id="KAL1869169.1"/>
    </source>
</evidence>
<evidence type="ECO:0000256" key="5">
    <source>
        <dbReference type="ARBA" id="ARBA00022840"/>
    </source>
</evidence>
<keyword evidence="2" id="KW-0808">Transferase</keyword>
<feature type="region of interest" description="Disordered" evidence="7">
    <location>
        <begin position="872"/>
        <end position="891"/>
    </location>
</feature>
<feature type="compositionally biased region" description="Low complexity" evidence="7">
    <location>
        <begin position="78"/>
        <end position="87"/>
    </location>
</feature>
<name>A0ABR3WZR8_9PEZI</name>
<reference evidence="9 10" key="1">
    <citation type="journal article" date="2024" name="IMA Fungus">
        <title>IMA Genome - F19 : A genome assembly and annotation guide to empower mycologists, including annotated draft genome sequences of Ceratocystis pirilliformis, Diaporthe australafricana, Fusarium ophioides, Paecilomyces lecythidis, and Sporothrix stenoceras.</title>
        <authorList>
            <person name="Aylward J."/>
            <person name="Wilson A.M."/>
            <person name="Visagie C.M."/>
            <person name="Spraker J."/>
            <person name="Barnes I."/>
            <person name="Buitendag C."/>
            <person name="Ceriani C."/>
            <person name="Del Mar Angel L."/>
            <person name="du Plessis D."/>
            <person name="Fuchs T."/>
            <person name="Gasser K."/>
            <person name="Kramer D."/>
            <person name="Li W."/>
            <person name="Munsamy K."/>
            <person name="Piso A."/>
            <person name="Price J.L."/>
            <person name="Sonnekus B."/>
            <person name="Thomas C."/>
            <person name="van der Nest A."/>
            <person name="van Dijk A."/>
            <person name="van Heerden A."/>
            <person name="van Vuuren N."/>
            <person name="Yilmaz N."/>
            <person name="Duong T.A."/>
            <person name="van der Merwe N.A."/>
            <person name="Wingfield M.J."/>
            <person name="Wingfield B.D."/>
        </authorList>
    </citation>
    <scope>NUCLEOTIDE SEQUENCE [LARGE SCALE GENOMIC DNA]</scope>
    <source>
        <strain evidence="9 10">CMW 18300</strain>
    </source>
</reference>
<dbReference type="InterPro" id="IPR051175">
    <property type="entry name" value="CLK_kinases"/>
</dbReference>
<dbReference type="Pfam" id="PF00069">
    <property type="entry name" value="Pkinase"/>
    <property type="match status" value="1"/>
</dbReference>
<keyword evidence="5 6" id="KW-0067">ATP-binding</keyword>
<dbReference type="PROSITE" id="PS00107">
    <property type="entry name" value="PROTEIN_KINASE_ATP"/>
    <property type="match status" value="1"/>
</dbReference>
<dbReference type="PROSITE" id="PS50011">
    <property type="entry name" value="PROTEIN_KINASE_DOM"/>
    <property type="match status" value="1"/>
</dbReference>
<organism evidence="9 10">
    <name type="scientific">Diaporthe australafricana</name>
    <dbReference type="NCBI Taxonomy" id="127596"/>
    <lineage>
        <taxon>Eukaryota</taxon>
        <taxon>Fungi</taxon>
        <taxon>Dikarya</taxon>
        <taxon>Ascomycota</taxon>
        <taxon>Pezizomycotina</taxon>
        <taxon>Sordariomycetes</taxon>
        <taxon>Sordariomycetidae</taxon>
        <taxon>Diaporthales</taxon>
        <taxon>Diaporthaceae</taxon>
        <taxon>Diaporthe</taxon>
    </lineage>
</organism>
<dbReference type="InterPro" id="IPR000719">
    <property type="entry name" value="Prot_kinase_dom"/>
</dbReference>
<keyword evidence="3 6" id="KW-0547">Nucleotide-binding</keyword>
<evidence type="ECO:0000256" key="6">
    <source>
        <dbReference type="PROSITE-ProRule" id="PRU10141"/>
    </source>
</evidence>
<evidence type="ECO:0000256" key="1">
    <source>
        <dbReference type="ARBA" id="ARBA00022527"/>
    </source>
</evidence>
<keyword evidence="10" id="KW-1185">Reference proteome</keyword>
<dbReference type="Gene3D" id="1.10.510.10">
    <property type="entry name" value="Transferase(Phosphotransferase) domain 1"/>
    <property type="match status" value="1"/>
</dbReference>
<keyword evidence="1" id="KW-0723">Serine/threonine-protein kinase</keyword>
<evidence type="ECO:0000259" key="8">
    <source>
        <dbReference type="PROSITE" id="PS50011"/>
    </source>
</evidence>
<feature type="binding site" evidence="6">
    <location>
        <position position="504"/>
    </location>
    <ligand>
        <name>ATP</name>
        <dbReference type="ChEBI" id="CHEBI:30616"/>
    </ligand>
</feature>
<dbReference type="PANTHER" id="PTHR45646:SF11">
    <property type="entry name" value="SERINE_THREONINE-PROTEIN KINASE DOA"/>
    <property type="match status" value="1"/>
</dbReference>
<dbReference type="SMART" id="SM00220">
    <property type="entry name" value="S_TKc"/>
    <property type="match status" value="1"/>
</dbReference>
<feature type="compositionally biased region" description="Basic and acidic residues" evidence="7">
    <location>
        <begin position="158"/>
        <end position="181"/>
    </location>
</feature>
<dbReference type="SUPFAM" id="SSF56112">
    <property type="entry name" value="Protein kinase-like (PK-like)"/>
    <property type="match status" value="1"/>
</dbReference>
<feature type="region of interest" description="Disordered" evidence="7">
    <location>
        <begin position="399"/>
        <end position="428"/>
    </location>
</feature>
<protein>
    <recommendedName>
        <fullName evidence="8">Protein kinase domain-containing protein</fullName>
    </recommendedName>
</protein>
<comment type="caution">
    <text evidence="9">The sequence shown here is derived from an EMBL/GenBank/DDBJ whole genome shotgun (WGS) entry which is preliminary data.</text>
</comment>
<feature type="compositionally biased region" description="Basic residues" evidence="7">
    <location>
        <begin position="53"/>
        <end position="77"/>
    </location>
</feature>